<dbReference type="eggNOG" id="COG0515">
    <property type="taxonomic scope" value="Bacteria"/>
</dbReference>
<dbReference type="GO" id="GO:0007018">
    <property type="term" value="P:microtubule-based movement"/>
    <property type="evidence" value="ECO:0007669"/>
    <property type="project" value="TreeGrafter"/>
</dbReference>
<dbReference type="PANTHER" id="PTHR45783">
    <property type="entry name" value="KINESIN LIGHT CHAIN"/>
    <property type="match status" value="1"/>
</dbReference>
<dbReference type="PROSITE" id="PS50005">
    <property type="entry name" value="TPR"/>
    <property type="match status" value="1"/>
</dbReference>
<dbReference type="GO" id="GO:0019894">
    <property type="term" value="F:kinesin binding"/>
    <property type="evidence" value="ECO:0007669"/>
    <property type="project" value="TreeGrafter"/>
</dbReference>
<dbReference type="InterPro" id="IPR019734">
    <property type="entry name" value="TPR_rpt"/>
</dbReference>
<dbReference type="InterPro" id="IPR011009">
    <property type="entry name" value="Kinase-like_dom_sf"/>
</dbReference>
<evidence type="ECO:0000259" key="15">
    <source>
        <dbReference type="PROSITE" id="PS50011"/>
    </source>
</evidence>
<evidence type="ECO:0000256" key="2">
    <source>
        <dbReference type="ARBA" id="ARBA00009622"/>
    </source>
</evidence>
<dbReference type="GO" id="GO:0005871">
    <property type="term" value="C:kinesin complex"/>
    <property type="evidence" value="ECO:0007669"/>
    <property type="project" value="InterPro"/>
</dbReference>
<dbReference type="EMBL" id="CP001804">
    <property type="protein sequence ID" value="ACY15735.1"/>
    <property type="molecule type" value="Genomic_DNA"/>
</dbReference>
<dbReference type="GO" id="GO:0005874">
    <property type="term" value="C:microtubule"/>
    <property type="evidence" value="ECO:0007669"/>
    <property type="project" value="UniProtKB-KW"/>
</dbReference>
<accession>D0LTP1</accession>
<dbReference type="eggNOG" id="COG0457">
    <property type="taxonomic scope" value="Bacteria"/>
</dbReference>
<evidence type="ECO:0000256" key="9">
    <source>
        <dbReference type="ARBA" id="ARBA00023054"/>
    </source>
</evidence>
<keyword evidence="4" id="KW-0493">Microtubule</keyword>
<feature type="repeat" description="TPR" evidence="12">
    <location>
        <begin position="804"/>
        <end position="837"/>
    </location>
</feature>
<keyword evidence="9" id="KW-0175">Coiled coil</keyword>
<keyword evidence="11" id="KW-0206">Cytoskeleton</keyword>
<reference evidence="16 17" key="1">
    <citation type="journal article" date="2010" name="Stand. Genomic Sci.">
        <title>Complete genome sequence of Haliangium ochraceum type strain (SMP-2).</title>
        <authorList>
            <consortium name="US DOE Joint Genome Institute (JGI-PGF)"/>
            <person name="Ivanova N."/>
            <person name="Daum C."/>
            <person name="Lang E."/>
            <person name="Abt B."/>
            <person name="Kopitz M."/>
            <person name="Saunders E."/>
            <person name="Lapidus A."/>
            <person name="Lucas S."/>
            <person name="Glavina Del Rio T."/>
            <person name="Nolan M."/>
            <person name="Tice H."/>
            <person name="Copeland A."/>
            <person name="Cheng J.F."/>
            <person name="Chen F."/>
            <person name="Bruce D."/>
            <person name="Goodwin L."/>
            <person name="Pitluck S."/>
            <person name="Mavromatis K."/>
            <person name="Pati A."/>
            <person name="Mikhailova N."/>
            <person name="Chen A."/>
            <person name="Palaniappan K."/>
            <person name="Land M."/>
            <person name="Hauser L."/>
            <person name="Chang Y.J."/>
            <person name="Jeffries C.D."/>
            <person name="Detter J.C."/>
            <person name="Brettin T."/>
            <person name="Rohde M."/>
            <person name="Goker M."/>
            <person name="Bristow J."/>
            <person name="Markowitz V."/>
            <person name="Eisen J.A."/>
            <person name="Hugenholtz P."/>
            <person name="Kyrpides N.C."/>
            <person name="Klenk H.P."/>
        </authorList>
    </citation>
    <scope>NUCLEOTIDE SEQUENCE [LARGE SCALE GENOMIC DNA]</scope>
    <source>
        <strain evidence="17">DSM 14365 / CIP 107738 / JCM 11303 / AJ 13395 / SMP-2</strain>
    </source>
</reference>
<dbReference type="Pfam" id="PF13424">
    <property type="entry name" value="TPR_12"/>
    <property type="match status" value="5"/>
</dbReference>
<keyword evidence="6 13" id="KW-0547">Nucleotide-binding</keyword>
<keyword evidence="10" id="KW-0505">Motor protein</keyword>
<dbReference type="PROSITE" id="PS00108">
    <property type="entry name" value="PROTEIN_KINASE_ST"/>
    <property type="match status" value="1"/>
</dbReference>
<feature type="compositionally biased region" description="Basic and acidic residues" evidence="14">
    <location>
        <begin position="1"/>
        <end position="12"/>
    </location>
</feature>
<dbReference type="PROSITE" id="PS50011">
    <property type="entry name" value="PROTEIN_KINASE_DOM"/>
    <property type="match status" value="1"/>
</dbReference>
<evidence type="ECO:0000256" key="12">
    <source>
        <dbReference type="PROSITE-ProRule" id="PRU00339"/>
    </source>
</evidence>
<dbReference type="InterPro" id="IPR011716">
    <property type="entry name" value="TPR-3"/>
</dbReference>
<keyword evidence="16" id="KW-0808">Transferase</keyword>
<evidence type="ECO:0000256" key="1">
    <source>
        <dbReference type="ARBA" id="ARBA00004245"/>
    </source>
</evidence>
<dbReference type="PANTHER" id="PTHR45783:SF3">
    <property type="entry name" value="KINESIN LIGHT CHAIN"/>
    <property type="match status" value="1"/>
</dbReference>
<proteinExistence type="inferred from homology"/>
<keyword evidence="8 13" id="KW-0067">ATP-binding</keyword>
<gene>
    <name evidence="16" type="ordered locus">Hoch_3233</name>
</gene>
<organism evidence="16 17">
    <name type="scientific">Haliangium ochraceum (strain DSM 14365 / JCM 11303 / SMP-2)</name>
    <dbReference type="NCBI Taxonomy" id="502025"/>
    <lineage>
        <taxon>Bacteria</taxon>
        <taxon>Pseudomonadati</taxon>
        <taxon>Myxococcota</taxon>
        <taxon>Polyangia</taxon>
        <taxon>Haliangiales</taxon>
        <taxon>Kofleriaceae</taxon>
        <taxon>Haliangium</taxon>
    </lineage>
</organism>
<evidence type="ECO:0000256" key="7">
    <source>
        <dbReference type="ARBA" id="ARBA00022803"/>
    </source>
</evidence>
<dbReference type="InterPro" id="IPR011990">
    <property type="entry name" value="TPR-like_helical_dom_sf"/>
</dbReference>
<keyword evidence="3" id="KW-0963">Cytoplasm</keyword>
<keyword evidence="17" id="KW-1185">Reference proteome</keyword>
<name>D0LTP1_HALO1</name>
<dbReference type="InterPro" id="IPR000719">
    <property type="entry name" value="Prot_kinase_dom"/>
</dbReference>
<evidence type="ECO:0000256" key="13">
    <source>
        <dbReference type="PROSITE-ProRule" id="PRU10141"/>
    </source>
</evidence>
<feature type="region of interest" description="Disordered" evidence="14">
    <location>
        <begin position="1"/>
        <end position="49"/>
    </location>
</feature>
<dbReference type="Gene3D" id="1.25.40.10">
    <property type="entry name" value="Tetratricopeptide repeat domain"/>
    <property type="match status" value="3"/>
</dbReference>
<keyword evidence="16" id="KW-0418">Kinase</keyword>
<keyword evidence="16" id="KW-0723">Serine/threonine-protein kinase</keyword>
<evidence type="ECO:0000256" key="5">
    <source>
        <dbReference type="ARBA" id="ARBA00022737"/>
    </source>
</evidence>
<dbReference type="PROSITE" id="PS00107">
    <property type="entry name" value="PROTEIN_KINASE_ATP"/>
    <property type="match status" value="1"/>
</dbReference>
<dbReference type="STRING" id="502025.Hoch_3233"/>
<dbReference type="SUPFAM" id="SSF56112">
    <property type="entry name" value="Protein kinase-like (PK-like)"/>
    <property type="match status" value="1"/>
</dbReference>
<dbReference type="SMART" id="SM00220">
    <property type="entry name" value="S_TKc"/>
    <property type="match status" value="1"/>
</dbReference>
<dbReference type="Proteomes" id="UP000001880">
    <property type="component" value="Chromosome"/>
</dbReference>
<keyword evidence="7 12" id="KW-0802">TPR repeat</keyword>
<dbReference type="SUPFAM" id="SSF48452">
    <property type="entry name" value="TPR-like"/>
    <property type="match status" value="4"/>
</dbReference>
<evidence type="ECO:0000256" key="10">
    <source>
        <dbReference type="ARBA" id="ARBA00023175"/>
    </source>
</evidence>
<dbReference type="GO" id="GO:0005524">
    <property type="term" value="F:ATP binding"/>
    <property type="evidence" value="ECO:0007669"/>
    <property type="project" value="UniProtKB-UniRule"/>
</dbReference>
<evidence type="ECO:0000256" key="8">
    <source>
        <dbReference type="ARBA" id="ARBA00022840"/>
    </source>
</evidence>
<evidence type="ECO:0000313" key="17">
    <source>
        <dbReference type="Proteomes" id="UP000001880"/>
    </source>
</evidence>
<dbReference type="Gene3D" id="1.10.510.10">
    <property type="entry name" value="Transferase(Phosphotransferase) domain 1"/>
    <property type="match status" value="1"/>
</dbReference>
<feature type="compositionally biased region" description="Low complexity" evidence="14">
    <location>
        <begin position="261"/>
        <end position="281"/>
    </location>
</feature>
<dbReference type="KEGG" id="hoh:Hoch_3233"/>
<dbReference type="Pfam" id="PF00069">
    <property type="entry name" value="Pkinase"/>
    <property type="match status" value="1"/>
</dbReference>
<dbReference type="GO" id="GO:0004674">
    <property type="term" value="F:protein serine/threonine kinase activity"/>
    <property type="evidence" value="ECO:0007669"/>
    <property type="project" value="UniProtKB-KW"/>
</dbReference>
<evidence type="ECO:0000313" key="16">
    <source>
        <dbReference type="EMBL" id="ACY15735.1"/>
    </source>
</evidence>
<protein>
    <submittedName>
        <fullName evidence="16">Serine/threonine protein kinase</fullName>
    </submittedName>
</protein>
<dbReference type="SMART" id="SM00028">
    <property type="entry name" value="TPR"/>
    <property type="match status" value="12"/>
</dbReference>
<evidence type="ECO:0000256" key="3">
    <source>
        <dbReference type="ARBA" id="ARBA00022490"/>
    </source>
</evidence>
<evidence type="ECO:0000256" key="6">
    <source>
        <dbReference type="ARBA" id="ARBA00022741"/>
    </source>
</evidence>
<sequence>MDRRNRERERAAQEAGGSDSASPRAAASASVATVFERPGRADAPLAEGTDSLAGLRGAAAADEESSDVRFEAHLGLDESAPASASASYASIGRYHVLYNLGSGAMGAVFAALDPKLDRQVAIKLLHPMRSGRSQRSQQRARQRMVREARVLAKLSHDNVVTVYDVGIHGDAVYIVMELVAGQTVKEWLRSEPRSWREVLAVYLAAGRGLQAAHAAGIVHRDVKPANVLIGADGKVRVADFGLAMTWQGEDDTTRQPPLQRAAAASATISAPDHAASGGHAVSGGHALSGGLAGASGGLSSDDRITRTGTVIGTPAYMAPEQHYGERTTPASDLYGFCAALYEGVYGQRPWNTSGDRRALLRAKERENFRDAPGASEAPAWLRRALLRGLAARAEERWPSMSELLAAIDRGGRARPWRWLVAAALALAAVGGTGLYLWDRAQAQESCARAASLSDLWNPGVAAEMREAFARSGKAYAQLSYEHVAERLDAYSSAWTEMRIAACTGAPLANPSGAALPARLGDLRMRCLDERRSALDALGTTLRRDMAEVPAGTEARSLIDQSVAAAAALPPLSDCVDLDILTAAVPLPSDPRVRSAVERMQTALDTARVLFDGGQYDDSLSTASSLLQEADTAGYGPLRARVRYRMAAAQAERGELLSAEKLLREAAPIAAEAADDVLTARIWLALLDVVGNRRQHLAEAMPLVVAVQALVERVSEPRLAAEFARLQGHLATSRGNYAEALEHHLRTLEIQRRVLPEQDPALAATLADLGRSYTRLGRLDEASARHLEALEMRRALLGPTHPDTADSLHSLGNVSTQRGDYDEAWDYFEQALAVVSDALGPDHVDSMRPLTNMANLLQRRGRYDEARVYYERAMHAVERSLGPKHPDVAAVLGNMAYAEMIAGQLDDAEAHYRRALDIAEAALGAAHPHVAHYLSSLANVFHEQGRYAEARAYQERALTSAKEALGSEHLDVAQIHNDLGLLLFDQGEYAVAQRHHEQALAAREAQLGPVHEDVAASSLNLGTVRHARGHADAALSLYERALEIWFETLGRSHPYVAMAHGNLSEVLLALGRLDEAERHIERALVIGREFYGDEHPNVLVWLTSRAFLILARGEDVRAVAEFEEILAQAVRVLGAEHPRTGTLQLGLGQALIARGRHREALGHLERARAIHEATLGAEHPSTADVFVQMAELWLARDRPSRAVDEAEHALALHRDSEGSAPASARFVLARALWARADERGAAGDGDEAEQSAADRARARALAEQARGDFEGRGERPAVARVADWLRAHAEP</sequence>
<dbReference type="Gene3D" id="3.30.200.20">
    <property type="entry name" value="Phosphorylase Kinase, domain 1"/>
    <property type="match status" value="1"/>
</dbReference>
<dbReference type="HOGENOM" id="CLU_009368_0_0_7"/>
<comment type="subcellular location">
    <subcellularLocation>
        <location evidence="1">Cytoplasm</location>
        <location evidence="1">Cytoskeleton</location>
    </subcellularLocation>
</comment>
<dbReference type="InterPro" id="IPR017441">
    <property type="entry name" value="Protein_kinase_ATP_BS"/>
</dbReference>
<evidence type="ECO:0000256" key="14">
    <source>
        <dbReference type="SAM" id="MobiDB-lite"/>
    </source>
</evidence>
<comment type="similarity">
    <text evidence="2">Belongs to the kinesin light chain family.</text>
</comment>
<dbReference type="OrthoDB" id="9801841at2"/>
<feature type="region of interest" description="Disordered" evidence="14">
    <location>
        <begin position="1238"/>
        <end position="1274"/>
    </location>
</feature>
<feature type="region of interest" description="Disordered" evidence="14">
    <location>
        <begin position="248"/>
        <end position="281"/>
    </location>
</feature>
<feature type="compositionally biased region" description="Low complexity" evidence="14">
    <location>
        <begin position="13"/>
        <end position="32"/>
    </location>
</feature>
<dbReference type="Pfam" id="PF13374">
    <property type="entry name" value="TPR_10"/>
    <property type="match status" value="1"/>
</dbReference>
<dbReference type="CDD" id="cd14014">
    <property type="entry name" value="STKc_PknB_like"/>
    <property type="match status" value="1"/>
</dbReference>
<feature type="domain" description="Protein kinase" evidence="15">
    <location>
        <begin position="94"/>
        <end position="417"/>
    </location>
</feature>
<keyword evidence="5" id="KW-0677">Repeat</keyword>
<evidence type="ECO:0000256" key="11">
    <source>
        <dbReference type="ARBA" id="ARBA00023212"/>
    </source>
</evidence>
<dbReference type="RefSeq" id="WP_012828335.1">
    <property type="nucleotide sequence ID" value="NC_013440.1"/>
</dbReference>
<dbReference type="InterPro" id="IPR002151">
    <property type="entry name" value="Kinesin_light"/>
</dbReference>
<dbReference type="GO" id="GO:0005737">
    <property type="term" value="C:cytoplasm"/>
    <property type="evidence" value="ECO:0007669"/>
    <property type="project" value="TreeGrafter"/>
</dbReference>
<feature type="compositionally biased region" description="Basic and acidic residues" evidence="14">
    <location>
        <begin position="1264"/>
        <end position="1274"/>
    </location>
</feature>
<evidence type="ECO:0000256" key="4">
    <source>
        <dbReference type="ARBA" id="ARBA00022701"/>
    </source>
</evidence>
<dbReference type="InterPro" id="IPR008271">
    <property type="entry name" value="Ser/Thr_kinase_AS"/>
</dbReference>
<dbReference type="Pfam" id="PF07720">
    <property type="entry name" value="TPR_3"/>
    <property type="match status" value="1"/>
</dbReference>
<feature type="binding site" evidence="13">
    <location>
        <position position="123"/>
    </location>
    <ligand>
        <name>ATP</name>
        <dbReference type="ChEBI" id="CHEBI:30616"/>
    </ligand>
</feature>